<reference evidence="1" key="1">
    <citation type="journal article" date="2014" name="Int. J. Syst. Evol. Microbiol.">
        <title>Complete genome sequence of Corynebacterium casei LMG S-19264T (=DSM 44701T), isolated from a smear-ripened cheese.</title>
        <authorList>
            <consortium name="US DOE Joint Genome Institute (JGI-PGF)"/>
            <person name="Walter F."/>
            <person name="Albersmeier A."/>
            <person name="Kalinowski J."/>
            <person name="Ruckert C."/>
        </authorList>
    </citation>
    <scope>NUCLEOTIDE SEQUENCE</scope>
    <source>
        <strain evidence="1">KCTC 42650</strain>
    </source>
</reference>
<name>A0A8J3GZR3_9RHOB</name>
<gene>
    <name evidence="1" type="ORF">GCM10017056_39610</name>
</gene>
<evidence type="ECO:0000313" key="2">
    <source>
        <dbReference type="Proteomes" id="UP000626220"/>
    </source>
</evidence>
<evidence type="ECO:0000313" key="1">
    <source>
        <dbReference type="EMBL" id="GHF64405.1"/>
    </source>
</evidence>
<sequence length="231" mass="26322">MADMFLPIRELSGGYIAYPGFMVLAATLASSPDDIWREYQALVAEDGADAAQRRDRRARKKLRMRGYAGNILKELWRSSELEARVSSLSEAQSRVACHSYAHRKSGGRIKSHGELSEIWRQHGDAISREIDDVRKGWRNFKSVSHYIAAVWTLNHTENKFIERLPNDAFVAEKALGLAKSFQRFIEQKCPTLDVKLVRVPEEIVAVPLRRISLADAFSNDPMPPRVVRHHK</sequence>
<dbReference type="AlphaFoldDB" id="A0A8J3GZR3"/>
<accession>A0A8J3GZR3</accession>
<organism evidence="1 2">
    <name type="scientific">Seohaeicola zhoushanensis</name>
    <dbReference type="NCBI Taxonomy" id="1569283"/>
    <lineage>
        <taxon>Bacteria</taxon>
        <taxon>Pseudomonadati</taxon>
        <taxon>Pseudomonadota</taxon>
        <taxon>Alphaproteobacteria</taxon>
        <taxon>Rhodobacterales</taxon>
        <taxon>Roseobacteraceae</taxon>
        <taxon>Seohaeicola</taxon>
    </lineage>
</organism>
<proteinExistence type="predicted"/>
<comment type="caution">
    <text evidence="1">The sequence shown here is derived from an EMBL/GenBank/DDBJ whole genome shotgun (WGS) entry which is preliminary data.</text>
</comment>
<keyword evidence="2" id="KW-1185">Reference proteome</keyword>
<reference evidence="1" key="2">
    <citation type="submission" date="2020-09" db="EMBL/GenBank/DDBJ databases">
        <authorList>
            <person name="Sun Q."/>
            <person name="Kim S."/>
        </authorList>
    </citation>
    <scope>NUCLEOTIDE SEQUENCE</scope>
    <source>
        <strain evidence="1">KCTC 42650</strain>
    </source>
</reference>
<dbReference type="Proteomes" id="UP000626220">
    <property type="component" value="Unassembled WGS sequence"/>
</dbReference>
<dbReference type="RefSeq" id="WP_189681853.1">
    <property type="nucleotide sequence ID" value="NZ_BNCJ01000015.1"/>
</dbReference>
<dbReference type="EMBL" id="BNCJ01000015">
    <property type="protein sequence ID" value="GHF64405.1"/>
    <property type="molecule type" value="Genomic_DNA"/>
</dbReference>
<protein>
    <submittedName>
        <fullName evidence="1">Uncharacterized protein</fullName>
    </submittedName>
</protein>